<dbReference type="InterPro" id="IPR014748">
    <property type="entry name" value="Enoyl-CoA_hydra_C"/>
</dbReference>
<keyword evidence="3" id="KW-1185">Reference proteome</keyword>
<gene>
    <name evidence="2" type="ORF">BD626DRAFT_491465</name>
</gene>
<evidence type="ECO:0000256" key="1">
    <source>
        <dbReference type="ARBA" id="ARBA00005254"/>
    </source>
</evidence>
<dbReference type="EMBL" id="VDMD01000007">
    <property type="protein sequence ID" value="TRM64327.1"/>
    <property type="molecule type" value="Genomic_DNA"/>
</dbReference>
<dbReference type="PANTHER" id="PTHR43684:SF4">
    <property type="entry name" value="ENOYL-COA HYDRATASE_ISOMERASE FAMILY PROTEIN (AFU_ORTHOLOGUE AFUA_1G01890)"/>
    <property type="match status" value="1"/>
</dbReference>
<dbReference type="CDD" id="cd06558">
    <property type="entry name" value="crotonase-like"/>
    <property type="match status" value="1"/>
</dbReference>
<accession>A0A550CHP9</accession>
<dbReference type="PANTHER" id="PTHR43684">
    <property type="match status" value="1"/>
</dbReference>
<dbReference type="Gene3D" id="1.10.12.10">
    <property type="entry name" value="Lyase 2-enoyl-coa Hydratase, Chain A, domain 2"/>
    <property type="match status" value="1"/>
</dbReference>
<dbReference type="Pfam" id="PF00378">
    <property type="entry name" value="ECH_1"/>
    <property type="match status" value="1"/>
</dbReference>
<dbReference type="SUPFAM" id="SSF52096">
    <property type="entry name" value="ClpP/crotonase"/>
    <property type="match status" value="1"/>
</dbReference>
<evidence type="ECO:0000313" key="2">
    <source>
        <dbReference type="EMBL" id="TRM64327.1"/>
    </source>
</evidence>
<reference evidence="2 3" key="1">
    <citation type="journal article" date="2019" name="New Phytol.">
        <title>Comparative genomics reveals unique wood-decay strategies and fruiting body development in the Schizophyllaceae.</title>
        <authorList>
            <person name="Almasi E."/>
            <person name="Sahu N."/>
            <person name="Krizsan K."/>
            <person name="Balint B."/>
            <person name="Kovacs G.M."/>
            <person name="Kiss B."/>
            <person name="Cseklye J."/>
            <person name="Drula E."/>
            <person name="Henrissat B."/>
            <person name="Nagy I."/>
            <person name="Chovatia M."/>
            <person name="Adam C."/>
            <person name="LaButti K."/>
            <person name="Lipzen A."/>
            <person name="Riley R."/>
            <person name="Grigoriev I.V."/>
            <person name="Nagy L.G."/>
        </authorList>
    </citation>
    <scope>NUCLEOTIDE SEQUENCE [LARGE SCALE GENOMIC DNA]</scope>
    <source>
        <strain evidence="2 3">NL-1724</strain>
    </source>
</reference>
<organism evidence="2 3">
    <name type="scientific">Schizophyllum amplum</name>
    <dbReference type="NCBI Taxonomy" id="97359"/>
    <lineage>
        <taxon>Eukaryota</taxon>
        <taxon>Fungi</taxon>
        <taxon>Dikarya</taxon>
        <taxon>Basidiomycota</taxon>
        <taxon>Agaricomycotina</taxon>
        <taxon>Agaricomycetes</taxon>
        <taxon>Agaricomycetidae</taxon>
        <taxon>Agaricales</taxon>
        <taxon>Schizophyllaceae</taxon>
        <taxon>Schizophyllum</taxon>
    </lineage>
</organism>
<comment type="caution">
    <text evidence="2">The sequence shown here is derived from an EMBL/GenBank/DDBJ whole genome shotgun (WGS) entry which is preliminary data.</text>
</comment>
<dbReference type="InterPro" id="IPR001753">
    <property type="entry name" value="Enoyl-CoA_hydra/iso"/>
</dbReference>
<dbReference type="Proteomes" id="UP000320762">
    <property type="component" value="Unassembled WGS sequence"/>
</dbReference>
<sequence length="301" mass="32883">MTGFAYGSLGFKDLAVTLNGAVLLVLINRAKQKNMFELNLAQELIRIFDVADKDDRVRAVVLSAEATAPAFCSGANITGGWDNLLTAEEKKEGFAAHRDGGGKVAMAIYHCRKLTVVAVNGHAAGVGCTALQLPFDIRFAWKDAKIIFPFVRRGIVPEATSTYLLPRLIGQSRATSVLLAGSVLSPTSRHLDGLYHTVLPTREEVLPAALAFAKELAENTSMVSVAYAKGLIQHPGASQEENHIHDSMAMAMFSKSRDAREGTTAFFERHAPVFKDTLSENLPSSYPWWRSVDIRHRTSKL</sequence>
<dbReference type="Gene3D" id="3.90.226.10">
    <property type="entry name" value="2-enoyl-CoA Hydratase, Chain A, domain 1"/>
    <property type="match status" value="1"/>
</dbReference>
<evidence type="ECO:0000313" key="3">
    <source>
        <dbReference type="Proteomes" id="UP000320762"/>
    </source>
</evidence>
<name>A0A550CHP9_9AGAR</name>
<protein>
    <submittedName>
        <fullName evidence="2">ClpP/crotonase-like domain-containing protein</fullName>
    </submittedName>
</protein>
<dbReference type="InterPro" id="IPR029045">
    <property type="entry name" value="ClpP/crotonase-like_dom_sf"/>
</dbReference>
<comment type="similarity">
    <text evidence="1">Belongs to the enoyl-CoA hydratase/isomerase family.</text>
</comment>
<proteinExistence type="inferred from homology"/>
<dbReference type="InterPro" id="IPR051053">
    <property type="entry name" value="ECH/Chromodomain_protein"/>
</dbReference>
<dbReference type="STRING" id="97359.A0A550CHP9"/>
<dbReference type="OrthoDB" id="2018133at2759"/>
<dbReference type="AlphaFoldDB" id="A0A550CHP9"/>